<dbReference type="InterPro" id="IPR027365">
    <property type="entry name" value="GNAT_acetyltra_YdfB-like"/>
</dbReference>
<dbReference type="Proteomes" id="UP001501447">
    <property type="component" value="Unassembled WGS sequence"/>
</dbReference>
<dbReference type="SUPFAM" id="SSF55729">
    <property type="entry name" value="Acyl-CoA N-acyltransferases (Nat)"/>
    <property type="match status" value="1"/>
</dbReference>
<comment type="caution">
    <text evidence="2">The sequence shown here is derived from an EMBL/GenBank/DDBJ whole genome shotgun (WGS) entry which is preliminary data.</text>
</comment>
<dbReference type="Gene3D" id="3.40.630.30">
    <property type="match status" value="1"/>
</dbReference>
<evidence type="ECO:0000256" key="1">
    <source>
        <dbReference type="SAM" id="MobiDB-lite"/>
    </source>
</evidence>
<keyword evidence="3" id="KW-1185">Reference proteome</keyword>
<dbReference type="Pfam" id="PF12746">
    <property type="entry name" value="GNAT_acetyltran"/>
    <property type="match status" value="1"/>
</dbReference>
<accession>A0ABP6CWF2</accession>
<evidence type="ECO:0008006" key="4">
    <source>
        <dbReference type="Google" id="ProtNLM"/>
    </source>
</evidence>
<dbReference type="InterPro" id="IPR016181">
    <property type="entry name" value="Acyl_CoA_acyltransferase"/>
</dbReference>
<feature type="compositionally biased region" description="Gly residues" evidence="1">
    <location>
        <begin position="74"/>
        <end position="86"/>
    </location>
</feature>
<gene>
    <name evidence="2" type="ORF">GCM10009863_46220</name>
</gene>
<sequence>MIRHRAVGGSDIAVRARAAPDRFARMYDQGQEPPSPLSLLRVEMEVLWDLDERGRLTGPAPLLAVAESDAGETGESGAGEGGFGKSGGAEGAGECAVLVGAGVPDDLAESLERLAAMPSPPGLPPVAISRGAALLAGVCGPTVASAAPSYLVRADTAYPSGIRIGGTRIVTHAGLANGGDRSLDSGTAGLLGGGNPGDWSPSEWRDLLAGRLGPWAVAYEKGQIVAVCHTPVASAHGAEAGVWTRPGFRGRGLAAAVTARWAGTFPPGRHLFYSTTSDNRSSQRVAARLGLLPLGRVWRLSRPGEEGTHAERPWPYDLAGSA</sequence>
<protein>
    <recommendedName>
        <fullName evidence="4">GNAT family N-acetyltransferase</fullName>
    </recommendedName>
</protein>
<proteinExistence type="predicted"/>
<feature type="region of interest" description="Disordered" evidence="1">
    <location>
        <begin position="67"/>
        <end position="86"/>
    </location>
</feature>
<reference evidence="3" key="1">
    <citation type="journal article" date="2019" name="Int. J. Syst. Evol. Microbiol.">
        <title>The Global Catalogue of Microorganisms (GCM) 10K type strain sequencing project: providing services to taxonomists for standard genome sequencing and annotation.</title>
        <authorList>
            <consortium name="The Broad Institute Genomics Platform"/>
            <consortium name="The Broad Institute Genome Sequencing Center for Infectious Disease"/>
            <person name="Wu L."/>
            <person name="Ma J."/>
        </authorList>
    </citation>
    <scope>NUCLEOTIDE SEQUENCE [LARGE SCALE GENOMIC DNA]</scope>
    <source>
        <strain evidence="3">JCM 16373</strain>
    </source>
</reference>
<organism evidence="2 3">
    <name type="scientific">Streptomyces axinellae</name>
    <dbReference type="NCBI Taxonomy" id="552788"/>
    <lineage>
        <taxon>Bacteria</taxon>
        <taxon>Bacillati</taxon>
        <taxon>Actinomycetota</taxon>
        <taxon>Actinomycetes</taxon>
        <taxon>Kitasatosporales</taxon>
        <taxon>Streptomycetaceae</taxon>
        <taxon>Streptomyces</taxon>
    </lineage>
</organism>
<evidence type="ECO:0000313" key="3">
    <source>
        <dbReference type="Proteomes" id="UP001501447"/>
    </source>
</evidence>
<evidence type="ECO:0000313" key="2">
    <source>
        <dbReference type="EMBL" id="GAA2626167.1"/>
    </source>
</evidence>
<name>A0ABP6CWF2_9ACTN</name>
<dbReference type="EMBL" id="BAAARJ010000015">
    <property type="protein sequence ID" value="GAA2626167.1"/>
    <property type="molecule type" value="Genomic_DNA"/>
</dbReference>